<dbReference type="EMBL" id="QTSX02000782">
    <property type="protein sequence ID" value="KAJ9085096.1"/>
    <property type="molecule type" value="Genomic_DNA"/>
</dbReference>
<sequence length="261" mass="30172">MEGVDYNVVFQDYLDDAARLRIDFLKTFTRIKENSMDIEKLRTRAESRDATLARYNESHRYSELHPQTSAQAAKIDKEIKTSLLKCEDSQSRLRQLKRSFELRIKKMDQESLVWDPTARNQLESSFRDATLLAPSPVKSSMFGEKRKASHSGSINLPHFPKFRHVPSGRHLKKIPRHRILHDSSDLSQPIEVDAPPIQFDTSLAEDESKIYCICNRPSFGEMIGCDNENCPTEWFHLECCDLTEAPTGRWYCESCSKRADK</sequence>
<protein>
    <submittedName>
        <fullName evidence="1">Histone acetyltransferase complex subunit, variant 2</fullName>
    </submittedName>
</protein>
<name>A0ACC2UEN2_9FUNG</name>
<gene>
    <name evidence="1" type="primary">YNG2</name>
    <name evidence="1" type="ORF">DSO57_1017268</name>
</gene>
<evidence type="ECO:0000313" key="2">
    <source>
        <dbReference type="Proteomes" id="UP001165960"/>
    </source>
</evidence>
<evidence type="ECO:0000313" key="1">
    <source>
        <dbReference type="EMBL" id="KAJ9085096.1"/>
    </source>
</evidence>
<dbReference type="Proteomes" id="UP001165960">
    <property type="component" value="Unassembled WGS sequence"/>
</dbReference>
<keyword evidence="2" id="KW-1185">Reference proteome</keyword>
<accession>A0ACC2UEN2</accession>
<proteinExistence type="predicted"/>
<organism evidence="1 2">
    <name type="scientific">Entomophthora muscae</name>
    <dbReference type="NCBI Taxonomy" id="34485"/>
    <lineage>
        <taxon>Eukaryota</taxon>
        <taxon>Fungi</taxon>
        <taxon>Fungi incertae sedis</taxon>
        <taxon>Zoopagomycota</taxon>
        <taxon>Entomophthoromycotina</taxon>
        <taxon>Entomophthoromycetes</taxon>
        <taxon>Entomophthorales</taxon>
        <taxon>Entomophthoraceae</taxon>
        <taxon>Entomophthora</taxon>
    </lineage>
</organism>
<reference evidence="1" key="1">
    <citation type="submission" date="2022-04" db="EMBL/GenBank/DDBJ databases">
        <title>Genome of the entomopathogenic fungus Entomophthora muscae.</title>
        <authorList>
            <person name="Elya C."/>
            <person name="Lovett B.R."/>
            <person name="Lee E."/>
            <person name="Macias A.M."/>
            <person name="Hajek A.E."/>
            <person name="De Bivort B.L."/>
            <person name="Kasson M.T."/>
            <person name="De Fine Licht H.H."/>
            <person name="Stajich J.E."/>
        </authorList>
    </citation>
    <scope>NUCLEOTIDE SEQUENCE</scope>
    <source>
        <strain evidence="1">Berkeley</strain>
    </source>
</reference>
<comment type="caution">
    <text evidence="1">The sequence shown here is derived from an EMBL/GenBank/DDBJ whole genome shotgun (WGS) entry which is preliminary data.</text>
</comment>